<comment type="caution">
    <text evidence="2">The sequence shown here is derived from an EMBL/GenBank/DDBJ whole genome shotgun (WGS) entry which is preliminary data.</text>
</comment>
<reference evidence="2 3" key="1">
    <citation type="journal article" date="2024" name="J Genomics">
        <title>Draft genome sequencing and assembly of Favolaschia claudopus CIRM-BRFM 2984 isolated from oak limbs.</title>
        <authorList>
            <person name="Navarro D."/>
            <person name="Drula E."/>
            <person name="Chaduli D."/>
            <person name="Cazenave R."/>
            <person name="Ahrendt S."/>
            <person name="Wang J."/>
            <person name="Lipzen A."/>
            <person name="Daum C."/>
            <person name="Barry K."/>
            <person name="Grigoriev I.V."/>
            <person name="Favel A."/>
            <person name="Rosso M.N."/>
            <person name="Martin F."/>
        </authorList>
    </citation>
    <scope>NUCLEOTIDE SEQUENCE [LARGE SCALE GENOMIC DNA]</scope>
    <source>
        <strain evidence="2 3">CIRM-BRFM 2984</strain>
    </source>
</reference>
<name>A0AAW0A6V4_9AGAR</name>
<evidence type="ECO:0000313" key="2">
    <source>
        <dbReference type="EMBL" id="KAK7001645.1"/>
    </source>
</evidence>
<gene>
    <name evidence="2" type="ORF">R3P38DRAFT_2795600</name>
</gene>
<keyword evidence="3" id="KW-1185">Reference proteome</keyword>
<evidence type="ECO:0000256" key="1">
    <source>
        <dbReference type="SAM" id="MobiDB-lite"/>
    </source>
</evidence>
<dbReference type="EMBL" id="JAWWNJ010000082">
    <property type="protein sequence ID" value="KAK7001645.1"/>
    <property type="molecule type" value="Genomic_DNA"/>
</dbReference>
<evidence type="ECO:0008006" key="4">
    <source>
        <dbReference type="Google" id="ProtNLM"/>
    </source>
</evidence>
<dbReference type="Proteomes" id="UP001362999">
    <property type="component" value="Unassembled WGS sequence"/>
</dbReference>
<feature type="region of interest" description="Disordered" evidence="1">
    <location>
        <begin position="494"/>
        <end position="521"/>
    </location>
</feature>
<evidence type="ECO:0000313" key="3">
    <source>
        <dbReference type="Proteomes" id="UP001362999"/>
    </source>
</evidence>
<protein>
    <recommendedName>
        <fullName evidence="4">JmjC domain-containing protein</fullName>
    </recommendedName>
</protein>
<sequence length="1055" mass="117356">MSEPRLSETPLFTRNCWSSQPLVDNTWHQLPNDVLREPYSAFIAAIKVLDCAGYPDYRLPTLDGDFCMALGVSCPPAVELNTGNNKTNHTAGRALAWMYLLHFQVLDLMLAALYPRETAVSVTQCAKEHWTQPTIKVSLFLPSLLELDFHSSFVPQLLKKLQRWNEFVSQTKSLISSRSTSSASTDPIDGDAAESFGLALKVVGLEKDIEQSVLFKNMNAIAMALVWILELGTKHAPVLVAGKIDLAPLTYPESRYKALAGSSVTSHASPPPAATKGDLKDRLSKLGSGGKLLRSLSYILNLSPTLVFIPCDLQQMHIDVFAQQEVEPPILLFLRVGIHSLLSSSPKGLSALPFVEHCVHTAIRTICATHNATNDLVTNLIRKCEEMPPMGVQDKVIFETVLNIYSQKPSNLQPPIVSNPPPLATTVSSEPAASSPVARPLTLTSIPMWRKPHYTKRHSLPGRIINLRLHRTKTKSDPILKQRHQNLFSRLQDVKPAPAKVEPETRTSSPRKTYHKRKASESIDKLVSKKRTVEEEDVAATETSKEQADVARPEASMCTIELDPDLVLQRTMEYKLLYDVSNSAVTLSDSSLEVLSLAAWDSASSIELVEKWGTGCNFYIQDLRAGVPIRDLADLRTRLVQSNTMKTPIEVQVQGLRTFPGPDDKDAEVDYTKSIRSTTVTVLLDQAQRQDGLVLNALGLPGGHGIHHNPLLDTGFDLQFKAFWKTNNLPGFSERMPPYEEMYFKLLGLAHTLSMFHVDITMTWIYIAGPGEKFWISSRPRGNWQTDDLSDTRAFSDFDPDQASLSTHDYEITALPAGGGIFLQQPGRRHAVVGTGVPTMTVGGYFLCASRMRAAIAVLLHIVMMPHLLTNADHVGLWQFLIRISMFWLHTIQDCPEEINDLKEYLPDLSKEAGWLDVIYLASVIVLMPCLDHRNYGGPGTPSAELQEAAAAGIQYTKWRRSFKKGKPTALEAVRELYGNENACDMCLLHMAIALSQYHSRIAEREPTAEIFESFTPEAFHDRLRACLKSYKSQLLKSFDAAVNGPEIHTFFMSS</sequence>
<organism evidence="2 3">
    <name type="scientific">Favolaschia claudopus</name>
    <dbReference type="NCBI Taxonomy" id="2862362"/>
    <lineage>
        <taxon>Eukaryota</taxon>
        <taxon>Fungi</taxon>
        <taxon>Dikarya</taxon>
        <taxon>Basidiomycota</taxon>
        <taxon>Agaricomycotina</taxon>
        <taxon>Agaricomycetes</taxon>
        <taxon>Agaricomycetidae</taxon>
        <taxon>Agaricales</taxon>
        <taxon>Marasmiineae</taxon>
        <taxon>Mycenaceae</taxon>
        <taxon>Favolaschia</taxon>
    </lineage>
</organism>
<dbReference type="AlphaFoldDB" id="A0AAW0A6V4"/>
<accession>A0AAW0A6V4</accession>
<proteinExistence type="predicted"/>